<feature type="transmembrane region" description="Helical" evidence="1">
    <location>
        <begin position="229"/>
        <end position="251"/>
    </location>
</feature>
<name>A0A542ZAY6_RARFA</name>
<evidence type="ECO:0000313" key="2">
    <source>
        <dbReference type="EMBL" id="TQL57494.1"/>
    </source>
</evidence>
<feature type="transmembrane region" description="Helical" evidence="1">
    <location>
        <begin position="167"/>
        <end position="191"/>
    </location>
</feature>
<feature type="transmembrane region" description="Helical" evidence="1">
    <location>
        <begin position="198"/>
        <end position="217"/>
    </location>
</feature>
<sequence length="257" mass="27240">MTAQTNATAQPVTGKANGRTSVARIGSVLRLHFVKRDVLLLTPPFILALVVVVTVIIALILQRVGFDTSAPAWAEGARQNGGVVWSLAGFITYLGVQSVGTTFPFALAMGATRRHFALGTLTAHFALSVYLTAVFAALLTVEKATGHWFVGAYTFDSYFLGSGRYEFLVPIVLLGSWALLSIGGAFGAVWVRYGKRGPLFVSVGIALALAILLLVLAPSLPTIFADFRAWWLAILAAGAILLAVAGEYGTLRSASVR</sequence>
<dbReference type="RefSeq" id="WP_142122025.1">
    <property type="nucleotide sequence ID" value="NZ_BAAASV010000002.1"/>
</dbReference>
<comment type="caution">
    <text evidence="2">The sequence shown here is derived from an EMBL/GenBank/DDBJ whole genome shotgun (WGS) entry which is preliminary data.</text>
</comment>
<feature type="transmembrane region" description="Helical" evidence="1">
    <location>
        <begin position="38"/>
        <end position="62"/>
    </location>
</feature>
<reference evidence="2 3" key="1">
    <citation type="submission" date="2019-06" db="EMBL/GenBank/DDBJ databases">
        <title>Sequencing the genomes of 1000 actinobacteria strains.</title>
        <authorList>
            <person name="Klenk H.-P."/>
        </authorList>
    </citation>
    <scope>NUCLEOTIDE SEQUENCE [LARGE SCALE GENOMIC DNA]</scope>
    <source>
        <strain evidence="2 3">DSM 4813</strain>
    </source>
</reference>
<gene>
    <name evidence="2" type="ORF">FB461_2233</name>
</gene>
<organism evidence="2 3">
    <name type="scientific">Rarobacter faecitabidus</name>
    <dbReference type="NCBI Taxonomy" id="13243"/>
    <lineage>
        <taxon>Bacteria</taxon>
        <taxon>Bacillati</taxon>
        <taxon>Actinomycetota</taxon>
        <taxon>Actinomycetes</taxon>
        <taxon>Micrococcales</taxon>
        <taxon>Rarobacteraceae</taxon>
        <taxon>Rarobacter</taxon>
    </lineage>
</organism>
<keyword evidence="1" id="KW-1133">Transmembrane helix</keyword>
<evidence type="ECO:0000256" key="1">
    <source>
        <dbReference type="SAM" id="Phobius"/>
    </source>
</evidence>
<keyword evidence="1" id="KW-0472">Membrane</keyword>
<feature type="transmembrane region" description="Helical" evidence="1">
    <location>
        <begin position="116"/>
        <end position="139"/>
    </location>
</feature>
<dbReference type="AlphaFoldDB" id="A0A542ZAY6"/>
<feature type="transmembrane region" description="Helical" evidence="1">
    <location>
        <begin position="82"/>
        <end position="109"/>
    </location>
</feature>
<keyword evidence="3" id="KW-1185">Reference proteome</keyword>
<dbReference type="OrthoDB" id="3724330at2"/>
<dbReference type="EMBL" id="VFOS01000004">
    <property type="protein sequence ID" value="TQL57494.1"/>
    <property type="molecule type" value="Genomic_DNA"/>
</dbReference>
<keyword evidence="1" id="KW-0812">Transmembrane</keyword>
<proteinExistence type="predicted"/>
<accession>A0A542ZAY6</accession>
<protein>
    <submittedName>
        <fullName evidence="2">Uncharacterized protein</fullName>
    </submittedName>
</protein>
<evidence type="ECO:0000313" key="3">
    <source>
        <dbReference type="Proteomes" id="UP000315389"/>
    </source>
</evidence>
<dbReference type="Proteomes" id="UP000315389">
    <property type="component" value="Unassembled WGS sequence"/>
</dbReference>